<protein>
    <submittedName>
        <fullName evidence="1">Uncharacterized protein</fullName>
    </submittedName>
</protein>
<evidence type="ECO:0000313" key="2">
    <source>
        <dbReference type="Proteomes" id="UP001163255"/>
    </source>
</evidence>
<gene>
    <name evidence="1" type="ORF">NX720_26575</name>
</gene>
<dbReference type="RefSeq" id="WP_262598616.1">
    <property type="nucleotide sequence ID" value="NZ_CP103300.1"/>
</dbReference>
<organism evidence="1 2">
    <name type="scientific">Endozoicomonas euniceicola</name>
    <dbReference type="NCBI Taxonomy" id="1234143"/>
    <lineage>
        <taxon>Bacteria</taxon>
        <taxon>Pseudomonadati</taxon>
        <taxon>Pseudomonadota</taxon>
        <taxon>Gammaproteobacteria</taxon>
        <taxon>Oceanospirillales</taxon>
        <taxon>Endozoicomonadaceae</taxon>
        <taxon>Endozoicomonas</taxon>
    </lineage>
</organism>
<keyword evidence="2" id="KW-1185">Reference proteome</keyword>
<name>A0ABY6GU67_9GAMM</name>
<proteinExistence type="predicted"/>
<dbReference type="EMBL" id="CP103300">
    <property type="protein sequence ID" value="UYM16317.1"/>
    <property type="molecule type" value="Genomic_DNA"/>
</dbReference>
<reference evidence="1" key="1">
    <citation type="submission" date="2022-10" db="EMBL/GenBank/DDBJ databases">
        <title>Completed Genome Sequence of two octocoral isolated bacterium, Endozoicomonas euniceicola EF212T and Endozoicomonas gorgoniicola PS125T.</title>
        <authorList>
            <person name="Chiou Y.-J."/>
            <person name="Chen Y.-H."/>
        </authorList>
    </citation>
    <scope>NUCLEOTIDE SEQUENCE</scope>
    <source>
        <strain evidence="1">EF212</strain>
    </source>
</reference>
<dbReference type="Proteomes" id="UP001163255">
    <property type="component" value="Chromosome"/>
</dbReference>
<sequence length="58" mass="6289">MIGSGNEILGYSGAISLLPPYSPATLCPKIYASGHIETFMYALLQRNSIELLRGPYEA</sequence>
<evidence type="ECO:0000313" key="1">
    <source>
        <dbReference type="EMBL" id="UYM16317.1"/>
    </source>
</evidence>
<accession>A0ABY6GU67</accession>